<evidence type="ECO:0000256" key="4">
    <source>
        <dbReference type="ARBA" id="ARBA00023065"/>
    </source>
</evidence>
<evidence type="ECO:0000256" key="5">
    <source>
        <dbReference type="ARBA" id="ARBA00023136"/>
    </source>
</evidence>
<evidence type="ECO:0000256" key="8">
    <source>
        <dbReference type="HAMAP-Rule" id="MF_01416"/>
    </source>
</evidence>
<evidence type="ECO:0000256" key="2">
    <source>
        <dbReference type="ARBA" id="ARBA00022448"/>
    </source>
</evidence>
<dbReference type="AlphaFoldDB" id="A0A2U2RI02"/>
<dbReference type="InterPro" id="IPR000711">
    <property type="entry name" value="ATPase_OSCP/dsu"/>
</dbReference>
<dbReference type="Pfam" id="PF00213">
    <property type="entry name" value="OSCP"/>
    <property type="match status" value="1"/>
</dbReference>
<comment type="similarity">
    <text evidence="8">Belongs to the ATPase delta chain family.</text>
</comment>
<dbReference type="OrthoDB" id="5242917at2"/>
<dbReference type="HAMAP" id="MF_01416">
    <property type="entry name" value="ATP_synth_delta_bact"/>
    <property type="match status" value="1"/>
</dbReference>
<evidence type="ECO:0000313" key="10">
    <source>
        <dbReference type="Proteomes" id="UP000245590"/>
    </source>
</evidence>
<evidence type="ECO:0000256" key="7">
    <source>
        <dbReference type="ARBA" id="ARBA00023310"/>
    </source>
</evidence>
<dbReference type="NCBIfam" id="NF009967">
    <property type="entry name" value="PRK13430.1"/>
    <property type="match status" value="1"/>
</dbReference>
<organism evidence="9 10">
    <name type="scientific">Brachybacterium endophyticum</name>
    <dbReference type="NCBI Taxonomy" id="2182385"/>
    <lineage>
        <taxon>Bacteria</taxon>
        <taxon>Bacillati</taxon>
        <taxon>Actinomycetota</taxon>
        <taxon>Actinomycetes</taxon>
        <taxon>Micrococcales</taxon>
        <taxon>Dermabacteraceae</taxon>
        <taxon>Brachybacterium</taxon>
    </lineage>
</organism>
<keyword evidence="10" id="KW-1185">Reference proteome</keyword>
<evidence type="ECO:0000256" key="3">
    <source>
        <dbReference type="ARBA" id="ARBA00022781"/>
    </source>
</evidence>
<keyword evidence="5 8" id="KW-0472">Membrane</keyword>
<sequence length="271" mass="29589">MRGTSSTSLREVTQRSHELLRGDDVSLPQVAEELFAIADAIDSSNQLVRMLSDGGRPASVKQDVVTSLFADRVGPVASELAREVVGRRWSEQEDVLDALEQLGVEALLAQAAHEGVLEQVEEELFQISRVIDESGPLSGALDGAREDPEARTGVIDRLLGARALPLTVALARRAVGRRTDVKPARRLLGFAEFASARRRRLLAIVRTARELSDEQQSRLASILTRAYGREVQINLELDPEVVGGLRVQVGDDLYDATVLARLAQARTRLVA</sequence>
<comment type="caution">
    <text evidence="9">The sequence shown here is derived from an EMBL/GenBank/DDBJ whole genome shotgun (WGS) entry which is preliminary data.</text>
</comment>
<dbReference type="GO" id="GO:0046933">
    <property type="term" value="F:proton-transporting ATP synthase activity, rotational mechanism"/>
    <property type="evidence" value="ECO:0007669"/>
    <property type="project" value="UniProtKB-UniRule"/>
</dbReference>
<dbReference type="InterPro" id="IPR020781">
    <property type="entry name" value="ATPase_OSCP/d_CS"/>
</dbReference>
<evidence type="ECO:0000256" key="6">
    <source>
        <dbReference type="ARBA" id="ARBA00023196"/>
    </source>
</evidence>
<dbReference type="GO" id="GO:0045259">
    <property type="term" value="C:proton-transporting ATP synthase complex"/>
    <property type="evidence" value="ECO:0007669"/>
    <property type="project" value="UniProtKB-KW"/>
</dbReference>
<dbReference type="Proteomes" id="UP000245590">
    <property type="component" value="Unassembled WGS sequence"/>
</dbReference>
<keyword evidence="2 8" id="KW-0813">Transport</keyword>
<keyword evidence="8" id="KW-1003">Cell membrane</keyword>
<keyword evidence="3 8" id="KW-0375">Hydrogen ion transport</keyword>
<evidence type="ECO:0000256" key="1">
    <source>
        <dbReference type="ARBA" id="ARBA00004370"/>
    </source>
</evidence>
<comment type="function">
    <text evidence="8">F(1)F(0) ATP synthase produces ATP from ADP in the presence of a proton or sodium gradient. F-type ATPases consist of two structural domains, F(1) containing the extramembraneous catalytic core and F(0) containing the membrane proton channel, linked together by a central stalk and a peripheral stalk. During catalysis, ATP synthesis in the catalytic domain of F(1) is coupled via a rotary mechanism of the central stalk subunits to proton translocation.</text>
</comment>
<comment type="subcellular location">
    <subcellularLocation>
        <location evidence="8">Cell membrane</location>
        <topology evidence="8">Peripheral membrane protein</topology>
    </subcellularLocation>
    <subcellularLocation>
        <location evidence="1">Membrane</location>
    </subcellularLocation>
</comment>
<dbReference type="PANTHER" id="PTHR11910">
    <property type="entry name" value="ATP SYNTHASE DELTA CHAIN"/>
    <property type="match status" value="1"/>
</dbReference>
<reference evidence="9 10" key="1">
    <citation type="submission" date="2018-05" db="EMBL/GenBank/DDBJ databases">
        <title>Brachybacterium sp. M1HQ-2T, whole genome shotgun sequence.</title>
        <authorList>
            <person name="Tuo L."/>
        </authorList>
    </citation>
    <scope>NUCLEOTIDE SEQUENCE [LARGE SCALE GENOMIC DNA]</scope>
    <source>
        <strain evidence="9 10">M1HQ-2</strain>
    </source>
</reference>
<evidence type="ECO:0000313" key="9">
    <source>
        <dbReference type="EMBL" id="PWH05395.1"/>
    </source>
</evidence>
<dbReference type="EMBL" id="QFKX01000005">
    <property type="protein sequence ID" value="PWH05395.1"/>
    <property type="molecule type" value="Genomic_DNA"/>
</dbReference>
<keyword evidence="6 8" id="KW-0139">CF(1)</keyword>
<protein>
    <recommendedName>
        <fullName evidence="8">ATP synthase subunit delta</fullName>
    </recommendedName>
    <alternativeName>
        <fullName evidence="8">ATP synthase F(1) sector subunit delta</fullName>
    </alternativeName>
    <alternativeName>
        <fullName evidence="8">F-type ATPase subunit delta</fullName>
        <shortName evidence="8">F-ATPase subunit delta</shortName>
    </alternativeName>
</protein>
<accession>A0A2U2RI02</accession>
<keyword evidence="7 8" id="KW-0066">ATP synthesis</keyword>
<dbReference type="PROSITE" id="PS00389">
    <property type="entry name" value="ATPASE_DELTA"/>
    <property type="match status" value="1"/>
</dbReference>
<proteinExistence type="inferred from homology"/>
<name>A0A2U2RI02_9MICO</name>
<comment type="function">
    <text evidence="8">This protein is part of the stalk that links CF(0) to CF(1). It either transmits conformational changes from CF(0) to CF(1) or is implicated in proton conduction.</text>
</comment>
<keyword evidence="4 8" id="KW-0406">Ion transport</keyword>
<dbReference type="GO" id="GO:0005886">
    <property type="term" value="C:plasma membrane"/>
    <property type="evidence" value="ECO:0007669"/>
    <property type="project" value="UniProtKB-SubCell"/>
</dbReference>
<gene>
    <name evidence="8" type="primary">atpH</name>
    <name evidence="9" type="ORF">DEO23_12470</name>
</gene>
<dbReference type="RefSeq" id="WP_109276359.1">
    <property type="nucleotide sequence ID" value="NZ_QFKX01000005.1"/>
</dbReference>